<dbReference type="GO" id="GO:0005829">
    <property type="term" value="C:cytosol"/>
    <property type="evidence" value="ECO:0007669"/>
    <property type="project" value="TreeGrafter"/>
</dbReference>
<proteinExistence type="inferred from homology"/>
<dbReference type="HAMAP" id="MF_00182">
    <property type="entry name" value="Formyl_trans"/>
    <property type="match status" value="1"/>
</dbReference>
<dbReference type="Gene3D" id="3.40.50.12230">
    <property type="match status" value="1"/>
</dbReference>
<evidence type="ECO:0000256" key="3">
    <source>
        <dbReference type="ARBA" id="ARBA00022679"/>
    </source>
</evidence>
<protein>
    <recommendedName>
        <fullName evidence="2 5">Methionyl-tRNA formyltransferase</fullName>
        <ecNumber evidence="2 5">2.1.2.9</ecNumber>
    </recommendedName>
</protein>
<comment type="function">
    <text evidence="5">Attaches a formyl group to the free amino group of methionyl-tRNA(fMet). The formyl group appears to play a dual role in the initiator identity of N-formylmethionyl-tRNA by promoting its recognition by IF2 and preventing the misappropriation of this tRNA by the elongation apparatus.</text>
</comment>
<dbReference type="Pfam" id="PF02911">
    <property type="entry name" value="Formyl_trans_C"/>
    <property type="match status" value="1"/>
</dbReference>
<dbReference type="AlphaFoldDB" id="A0A6I1ERR9"/>
<organism evidence="8 9">
    <name type="scientific">Sutterella seckii</name>
    <dbReference type="NCBI Taxonomy" id="1944635"/>
    <lineage>
        <taxon>Bacteria</taxon>
        <taxon>Pseudomonadati</taxon>
        <taxon>Pseudomonadota</taxon>
        <taxon>Betaproteobacteria</taxon>
        <taxon>Burkholderiales</taxon>
        <taxon>Sutterellaceae</taxon>
        <taxon>Sutterella</taxon>
    </lineage>
</organism>
<dbReference type="Proteomes" id="UP000430564">
    <property type="component" value="Unassembled WGS sequence"/>
</dbReference>
<dbReference type="EC" id="2.1.2.9" evidence="2 5"/>
<comment type="catalytic activity">
    <reaction evidence="5">
        <text>L-methionyl-tRNA(fMet) + (6R)-10-formyltetrahydrofolate = N-formyl-L-methionyl-tRNA(fMet) + (6S)-5,6,7,8-tetrahydrofolate + H(+)</text>
        <dbReference type="Rhea" id="RHEA:24380"/>
        <dbReference type="Rhea" id="RHEA-COMP:9952"/>
        <dbReference type="Rhea" id="RHEA-COMP:9953"/>
        <dbReference type="ChEBI" id="CHEBI:15378"/>
        <dbReference type="ChEBI" id="CHEBI:57453"/>
        <dbReference type="ChEBI" id="CHEBI:78530"/>
        <dbReference type="ChEBI" id="CHEBI:78844"/>
        <dbReference type="ChEBI" id="CHEBI:195366"/>
        <dbReference type="EC" id="2.1.2.9"/>
    </reaction>
</comment>
<dbReference type="SUPFAM" id="SSF53328">
    <property type="entry name" value="Formyltransferase"/>
    <property type="match status" value="1"/>
</dbReference>
<evidence type="ECO:0000256" key="4">
    <source>
        <dbReference type="ARBA" id="ARBA00022917"/>
    </source>
</evidence>
<keyword evidence="3 5" id="KW-0808">Transferase</keyword>
<dbReference type="EMBL" id="WEHX01000001">
    <property type="protein sequence ID" value="KAB7663312.1"/>
    <property type="molecule type" value="Genomic_DNA"/>
</dbReference>
<reference evidence="8 9" key="1">
    <citation type="submission" date="2019-10" db="EMBL/GenBank/DDBJ databases">
        <title>Genome diversity of Sutterella seckii.</title>
        <authorList>
            <person name="Chaplin A.V."/>
            <person name="Sokolova S.R."/>
            <person name="Mosin K.A."/>
            <person name="Ivanova E.L."/>
            <person name="Kochetkova T.O."/>
            <person name="Goltsov A.Y."/>
            <person name="Trofimov D.Y."/>
            <person name="Efimov B.A."/>
        </authorList>
    </citation>
    <scope>NUCLEOTIDE SEQUENCE [LARGE SCALE GENOMIC DNA]</scope>
    <source>
        <strain evidence="8 9">ASD393</strain>
    </source>
</reference>
<evidence type="ECO:0000313" key="9">
    <source>
        <dbReference type="Proteomes" id="UP000430564"/>
    </source>
</evidence>
<dbReference type="Pfam" id="PF00551">
    <property type="entry name" value="Formyl_trans_N"/>
    <property type="match status" value="1"/>
</dbReference>
<dbReference type="InterPro" id="IPR041711">
    <property type="entry name" value="Met-tRNA-FMT_N"/>
</dbReference>
<evidence type="ECO:0000259" key="6">
    <source>
        <dbReference type="Pfam" id="PF00551"/>
    </source>
</evidence>
<dbReference type="InterPro" id="IPR005793">
    <property type="entry name" value="Formyl_trans_C"/>
</dbReference>
<evidence type="ECO:0000259" key="7">
    <source>
        <dbReference type="Pfam" id="PF02911"/>
    </source>
</evidence>
<dbReference type="SUPFAM" id="SSF50486">
    <property type="entry name" value="FMT C-terminal domain-like"/>
    <property type="match status" value="1"/>
</dbReference>
<keyword evidence="4 5" id="KW-0648">Protein biosynthesis</keyword>
<feature type="binding site" evidence="5">
    <location>
        <begin position="123"/>
        <end position="126"/>
    </location>
    <ligand>
        <name>(6S)-5,6,7,8-tetrahydrofolate</name>
        <dbReference type="ChEBI" id="CHEBI:57453"/>
    </ligand>
</feature>
<feature type="domain" description="Formyl transferase C-terminal" evidence="7">
    <location>
        <begin position="216"/>
        <end position="310"/>
    </location>
</feature>
<dbReference type="PANTHER" id="PTHR11138">
    <property type="entry name" value="METHIONYL-TRNA FORMYLTRANSFERASE"/>
    <property type="match status" value="1"/>
</dbReference>
<evidence type="ECO:0000256" key="2">
    <source>
        <dbReference type="ARBA" id="ARBA00012261"/>
    </source>
</evidence>
<evidence type="ECO:0000256" key="5">
    <source>
        <dbReference type="HAMAP-Rule" id="MF_00182"/>
    </source>
</evidence>
<feature type="domain" description="Formyl transferase N-terminal" evidence="6">
    <location>
        <begin position="1"/>
        <end position="194"/>
    </location>
</feature>
<comment type="similarity">
    <text evidence="1 5">Belongs to the Fmt family.</text>
</comment>
<dbReference type="InterPro" id="IPR005794">
    <property type="entry name" value="Fmt"/>
</dbReference>
<dbReference type="RefSeq" id="WP_152157247.1">
    <property type="nucleotide sequence ID" value="NZ_WEHX01000001.1"/>
</dbReference>
<evidence type="ECO:0000313" key="8">
    <source>
        <dbReference type="EMBL" id="KAB7663312.1"/>
    </source>
</evidence>
<dbReference type="NCBIfam" id="TIGR00460">
    <property type="entry name" value="fmt"/>
    <property type="match status" value="1"/>
</dbReference>
<dbReference type="InterPro" id="IPR011034">
    <property type="entry name" value="Formyl_transferase-like_C_sf"/>
</dbReference>
<dbReference type="CDD" id="cd08646">
    <property type="entry name" value="FMT_core_Met-tRNA-FMT_N"/>
    <property type="match status" value="1"/>
</dbReference>
<gene>
    <name evidence="5" type="primary">fmt</name>
    <name evidence="8" type="ORF">GBM95_00255</name>
</gene>
<dbReference type="CDD" id="cd08704">
    <property type="entry name" value="Met_tRNA_FMT_C"/>
    <property type="match status" value="1"/>
</dbReference>
<sequence>MKIIFAGTPDFAAEALRALAENGHDIALVLTQPDRPSGRGMKLTPSPVKVLAESLGIPVETPATLSLKKDPEGAAAMHEKLRNINADLLVVAAYGLILPEPVLNCAHGIGKAGDIKAINIHASLLPRWRGAAPIARAIEAGDAETGVTLMKMELGLDTGPMVLVEKTKIADDDTHLSLTEKLARIGAELLIKALEKPGDLECTPQPEEGVLYAEKLLKSESRIDWNASAKVIARRMRAFTPFPGLQFEYRSNPVKVWQADAHEWPSDAAPGTVLKADDALLVQCGEGALSMAILQRAGKPRMPAHSAIQSLGIQPGDTLK</sequence>
<dbReference type="OrthoDB" id="9802815at2"/>
<name>A0A6I1ERR9_9BURK</name>
<accession>A0A6I1ERR9</accession>
<evidence type="ECO:0000256" key="1">
    <source>
        <dbReference type="ARBA" id="ARBA00010699"/>
    </source>
</evidence>
<dbReference type="InterPro" id="IPR036477">
    <property type="entry name" value="Formyl_transf_N_sf"/>
</dbReference>
<comment type="caution">
    <text evidence="8">The sequence shown here is derived from an EMBL/GenBank/DDBJ whole genome shotgun (WGS) entry which is preliminary data.</text>
</comment>
<dbReference type="InterPro" id="IPR044135">
    <property type="entry name" value="Met-tRNA-FMT_C"/>
</dbReference>
<dbReference type="PANTHER" id="PTHR11138:SF5">
    <property type="entry name" value="METHIONYL-TRNA FORMYLTRANSFERASE, MITOCHONDRIAL"/>
    <property type="match status" value="1"/>
</dbReference>
<dbReference type="GO" id="GO:0004479">
    <property type="term" value="F:methionyl-tRNA formyltransferase activity"/>
    <property type="evidence" value="ECO:0007669"/>
    <property type="project" value="UniProtKB-UniRule"/>
</dbReference>
<dbReference type="InterPro" id="IPR002376">
    <property type="entry name" value="Formyl_transf_N"/>
</dbReference>